<evidence type="ECO:0000256" key="1">
    <source>
        <dbReference type="SAM" id="MobiDB-lite"/>
    </source>
</evidence>
<protein>
    <submittedName>
        <fullName evidence="2">Uncharacterized protein</fullName>
    </submittedName>
</protein>
<dbReference type="Proteomes" id="UP001177003">
    <property type="component" value="Chromosome 4"/>
</dbReference>
<dbReference type="EMBL" id="OX465080">
    <property type="protein sequence ID" value="CAI9282956.1"/>
    <property type="molecule type" value="Genomic_DNA"/>
</dbReference>
<evidence type="ECO:0000313" key="3">
    <source>
        <dbReference type="Proteomes" id="UP001177003"/>
    </source>
</evidence>
<organism evidence="2 3">
    <name type="scientific">Lactuca saligna</name>
    <name type="common">Willowleaf lettuce</name>
    <dbReference type="NCBI Taxonomy" id="75948"/>
    <lineage>
        <taxon>Eukaryota</taxon>
        <taxon>Viridiplantae</taxon>
        <taxon>Streptophyta</taxon>
        <taxon>Embryophyta</taxon>
        <taxon>Tracheophyta</taxon>
        <taxon>Spermatophyta</taxon>
        <taxon>Magnoliopsida</taxon>
        <taxon>eudicotyledons</taxon>
        <taxon>Gunneridae</taxon>
        <taxon>Pentapetalae</taxon>
        <taxon>asterids</taxon>
        <taxon>campanulids</taxon>
        <taxon>Asterales</taxon>
        <taxon>Asteraceae</taxon>
        <taxon>Cichorioideae</taxon>
        <taxon>Cichorieae</taxon>
        <taxon>Lactucinae</taxon>
        <taxon>Lactuca</taxon>
    </lineage>
</organism>
<name>A0AA36E4Q0_LACSI</name>
<feature type="compositionally biased region" description="Polar residues" evidence="1">
    <location>
        <begin position="100"/>
        <end position="111"/>
    </location>
</feature>
<feature type="compositionally biased region" description="Low complexity" evidence="1">
    <location>
        <begin position="1"/>
        <end position="18"/>
    </location>
</feature>
<sequence>MITTTAIITTAVTTTTAPQLPPPPLPLSPPPPQSSPPPPLPNSAEDYNIFSQLTKTINTQRNDPVASSLPKRRKPKPIRFEVSPTEVQTERPPPKINIPVSKTSTPSLRPV</sequence>
<gene>
    <name evidence="2" type="ORF">LSALG_LOCUS22579</name>
</gene>
<feature type="compositionally biased region" description="Polar residues" evidence="1">
    <location>
        <begin position="49"/>
        <end position="62"/>
    </location>
</feature>
<feature type="compositionally biased region" description="Pro residues" evidence="1">
    <location>
        <begin position="19"/>
        <end position="41"/>
    </location>
</feature>
<feature type="region of interest" description="Disordered" evidence="1">
    <location>
        <begin position="1"/>
        <end position="111"/>
    </location>
</feature>
<accession>A0AA36E4Q0</accession>
<evidence type="ECO:0000313" key="2">
    <source>
        <dbReference type="EMBL" id="CAI9282956.1"/>
    </source>
</evidence>
<proteinExistence type="predicted"/>
<reference evidence="2" key="1">
    <citation type="submission" date="2023-04" db="EMBL/GenBank/DDBJ databases">
        <authorList>
            <person name="Vijverberg K."/>
            <person name="Xiong W."/>
            <person name="Schranz E."/>
        </authorList>
    </citation>
    <scope>NUCLEOTIDE SEQUENCE</scope>
</reference>
<keyword evidence="3" id="KW-1185">Reference proteome</keyword>
<dbReference type="AlphaFoldDB" id="A0AA36E4Q0"/>